<accession>A0A6N9TB33</accession>
<dbReference type="Pfam" id="PF04966">
    <property type="entry name" value="OprB"/>
    <property type="match status" value="2"/>
</dbReference>
<dbReference type="InterPro" id="IPR007049">
    <property type="entry name" value="Carb-sel_porin_OprB"/>
</dbReference>
<dbReference type="GO" id="GO:0016020">
    <property type="term" value="C:membrane"/>
    <property type="evidence" value="ECO:0007669"/>
    <property type="project" value="InterPro"/>
</dbReference>
<comment type="caution">
    <text evidence="3">The sequence shown here is derived from an EMBL/GenBank/DDBJ whole genome shotgun (WGS) entry which is preliminary data.</text>
</comment>
<name>A0A6N9TB33_9ALTE</name>
<dbReference type="InterPro" id="IPR038673">
    <property type="entry name" value="OprB_sf"/>
</dbReference>
<reference evidence="3 4" key="1">
    <citation type="submission" date="2020-01" db="EMBL/GenBank/DDBJ databases">
        <title>Genomes of bacteria type strains.</title>
        <authorList>
            <person name="Chen J."/>
            <person name="Zhu S."/>
            <person name="Yang J."/>
        </authorList>
    </citation>
    <scope>NUCLEOTIDE SEQUENCE [LARGE SCALE GENOMIC DNA]</scope>
    <source>
        <strain evidence="3 4">LMG 24078</strain>
    </source>
</reference>
<dbReference type="PANTHER" id="PTHR37944">
    <property type="entry name" value="PORIN B"/>
    <property type="match status" value="1"/>
</dbReference>
<dbReference type="AlphaFoldDB" id="A0A6N9TB33"/>
<gene>
    <name evidence="3" type="ORF">GTQ48_03035</name>
</gene>
<comment type="similarity">
    <text evidence="1 2">Belongs to the OprB family.</text>
</comment>
<evidence type="ECO:0000256" key="2">
    <source>
        <dbReference type="RuleBase" id="RU363072"/>
    </source>
</evidence>
<dbReference type="GO" id="GO:0008643">
    <property type="term" value="P:carbohydrate transport"/>
    <property type="evidence" value="ECO:0007669"/>
    <property type="project" value="InterPro"/>
</dbReference>
<proteinExistence type="inferred from homology"/>
<protein>
    <submittedName>
        <fullName evidence="3">Uncharacterized protein</fullName>
    </submittedName>
</protein>
<sequence>MASCFCAANTLANSLSLTLVHDTSYVASGGLEERTTINRTLGIVAYEYRINDSTLIFADAQVLRGNNGSDSVGDLQAFSNIDEAELTKMYEVWVEKSFYEESLRFKIGQVDANNEFAYAEHAGEFIHSSMGFSPTVSYFPTYPSPRLSVNAFYSATQNTQLSIGHYANQNRSFSNGFTVGQWTQHIGNVTAAIGGWMQSGDIAPLVENEVDESMPPQDASGLFATLSGEFGSRLFAAQNGSWFMQYGQSSDTTSEIDTHIGAGITWYGMNNRKDDVLGLGISHITTSPLVASQYKRDETAIELFYRFQLTDNLALKPDIQFIANPAEDREAKDALVLTMRVELSI</sequence>
<organism evidence="3 4">
    <name type="scientific">Alteromonas genovensis</name>
    <dbReference type="NCBI Taxonomy" id="471225"/>
    <lineage>
        <taxon>Bacteria</taxon>
        <taxon>Pseudomonadati</taxon>
        <taxon>Pseudomonadota</taxon>
        <taxon>Gammaproteobacteria</taxon>
        <taxon>Alteromonadales</taxon>
        <taxon>Alteromonadaceae</taxon>
        <taxon>Alteromonas/Salinimonas group</taxon>
        <taxon>Alteromonas</taxon>
    </lineage>
</organism>
<dbReference type="InterPro" id="IPR052932">
    <property type="entry name" value="OprB_Porin"/>
</dbReference>
<evidence type="ECO:0000313" key="4">
    <source>
        <dbReference type="Proteomes" id="UP000471381"/>
    </source>
</evidence>
<evidence type="ECO:0000313" key="3">
    <source>
        <dbReference type="EMBL" id="NDW14507.1"/>
    </source>
</evidence>
<dbReference type="RefSeq" id="WP_163105120.1">
    <property type="nucleotide sequence ID" value="NZ_JAAAWO010000002.1"/>
</dbReference>
<evidence type="ECO:0000256" key="1">
    <source>
        <dbReference type="ARBA" id="ARBA00008769"/>
    </source>
</evidence>
<dbReference type="PANTHER" id="PTHR37944:SF1">
    <property type="entry name" value="PORIN B"/>
    <property type="match status" value="1"/>
</dbReference>
<keyword evidence="4" id="KW-1185">Reference proteome</keyword>
<dbReference type="GO" id="GO:0015288">
    <property type="term" value="F:porin activity"/>
    <property type="evidence" value="ECO:0007669"/>
    <property type="project" value="InterPro"/>
</dbReference>
<dbReference type="Gene3D" id="2.40.160.180">
    <property type="entry name" value="Carbohydrate-selective porin OprB"/>
    <property type="match status" value="1"/>
</dbReference>
<dbReference type="Proteomes" id="UP000471381">
    <property type="component" value="Unassembled WGS sequence"/>
</dbReference>
<dbReference type="EMBL" id="JAAAWO010000002">
    <property type="protein sequence ID" value="NDW14507.1"/>
    <property type="molecule type" value="Genomic_DNA"/>
</dbReference>